<protein>
    <submittedName>
        <fullName evidence="2">Carboxylesterase YbfK</fullName>
        <ecNumber evidence="2">3.1.1.1</ecNumber>
    </submittedName>
</protein>
<dbReference type="PANTHER" id="PTHR43798:SF33">
    <property type="entry name" value="HYDROLASE, PUTATIVE (AFU_ORTHOLOGUE AFUA_2G14860)-RELATED"/>
    <property type="match status" value="1"/>
</dbReference>
<evidence type="ECO:0000259" key="1">
    <source>
        <dbReference type="Pfam" id="PF12697"/>
    </source>
</evidence>
<evidence type="ECO:0000313" key="2">
    <source>
        <dbReference type="EMBL" id="ASJ74702.1"/>
    </source>
</evidence>
<proteinExistence type="predicted"/>
<feature type="domain" description="AB hydrolase-1" evidence="1">
    <location>
        <begin position="67"/>
        <end position="279"/>
    </location>
</feature>
<gene>
    <name evidence="2" type="primary">ybfK</name>
    <name evidence="2" type="ORF">IMCC3135_23165</name>
</gene>
<dbReference type="SUPFAM" id="SSF53474">
    <property type="entry name" value="alpha/beta-Hydrolases"/>
    <property type="match status" value="1"/>
</dbReference>
<dbReference type="EMBL" id="CP018632">
    <property type="protein sequence ID" value="ASJ74702.1"/>
    <property type="molecule type" value="Genomic_DNA"/>
</dbReference>
<dbReference type="PANTHER" id="PTHR43798">
    <property type="entry name" value="MONOACYLGLYCEROL LIPASE"/>
    <property type="match status" value="1"/>
</dbReference>
<dbReference type="RefSeq" id="WP_088919697.1">
    <property type="nucleotide sequence ID" value="NZ_CP018632.1"/>
</dbReference>
<sequence length="294" mass="32734">MIALFLILLGIALTWLSRPYSVDLYRFVKWRIANRRWLKQDCVESSDAQITYRLIRNPAADPDKPPLVLLHGGFGSYLDWYAQIPTLAVSRVLIMIDTRGHGRSTLGDKSLKYDLFVKDAIRVLDQLAYMQVDVVGWSDGGITGLLLARDHPERIRRLVAISVNAHADGLTEQARSALTGDQLAGSLKSRILHSLLSPEPGRWADLTQAISDLWQNDPWLLEHQMRSIVTPTLIIAGSNDDVHHRHLDNMARILPNATLQILAGIGHAVPQSAPAKVLQLISKFLDTSARQGPV</sequence>
<dbReference type="InterPro" id="IPR050266">
    <property type="entry name" value="AB_hydrolase_sf"/>
</dbReference>
<dbReference type="InterPro" id="IPR000073">
    <property type="entry name" value="AB_hydrolase_1"/>
</dbReference>
<keyword evidence="3" id="KW-1185">Reference proteome</keyword>
<organism evidence="2 3">
    <name type="scientific">Granulosicoccus antarcticus IMCC3135</name>
    <dbReference type="NCBI Taxonomy" id="1192854"/>
    <lineage>
        <taxon>Bacteria</taxon>
        <taxon>Pseudomonadati</taxon>
        <taxon>Pseudomonadota</taxon>
        <taxon>Gammaproteobacteria</taxon>
        <taxon>Chromatiales</taxon>
        <taxon>Granulosicoccaceae</taxon>
        <taxon>Granulosicoccus</taxon>
    </lineage>
</organism>
<dbReference type="OrthoDB" id="9780765at2"/>
<dbReference type="AlphaFoldDB" id="A0A2Z2NT28"/>
<dbReference type="KEGG" id="gai:IMCC3135_23165"/>
<dbReference type="Pfam" id="PF12697">
    <property type="entry name" value="Abhydrolase_6"/>
    <property type="match status" value="1"/>
</dbReference>
<name>A0A2Z2NT28_9GAMM</name>
<dbReference type="Proteomes" id="UP000250079">
    <property type="component" value="Chromosome"/>
</dbReference>
<dbReference type="GO" id="GO:0106435">
    <property type="term" value="F:carboxylesterase activity"/>
    <property type="evidence" value="ECO:0007669"/>
    <property type="project" value="UniProtKB-EC"/>
</dbReference>
<keyword evidence="2" id="KW-0378">Hydrolase</keyword>
<dbReference type="EC" id="3.1.1.1" evidence="2"/>
<reference evidence="2 3" key="1">
    <citation type="submission" date="2016-12" db="EMBL/GenBank/DDBJ databases">
        <authorList>
            <person name="Song W.-J."/>
            <person name="Kurnit D.M."/>
        </authorList>
    </citation>
    <scope>NUCLEOTIDE SEQUENCE [LARGE SCALE GENOMIC DNA]</scope>
    <source>
        <strain evidence="2 3">IMCC3135</strain>
    </source>
</reference>
<dbReference type="InterPro" id="IPR029058">
    <property type="entry name" value="AB_hydrolase_fold"/>
</dbReference>
<evidence type="ECO:0000313" key="3">
    <source>
        <dbReference type="Proteomes" id="UP000250079"/>
    </source>
</evidence>
<accession>A0A2Z2NT28</accession>
<dbReference type="Gene3D" id="3.40.50.1820">
    <property type="entry name" value="alpha/beta hydrolase"/>
    <property type="match status" value="1"/>
</dbReference>
<dbReference type="GO" id="GO:0016020">
    <property type="term" value="C:membrane"/>
    <property type="evidence" value="ECO:0007669"/>
    <property type="project" value="TreeGrafter"/>
</dbReference>